<keyword evidence="4" id="KW-1185">Reference proteome</keyword>
<evidence type="ECO:0000313" key="4">
    <source>
        <dbReference type="Proteomes" id="UP000217209"/>
    </source>
</evidence>
<dbReference type="AlphaFoldDB" id="A0A1Q2HZS8"/>
<feature type="transmembrane region" description="Helical" evidence="2">
    <location>
        <begin position="48"/>
        <end position="73"/>
    </location>
</feature>
<dbReference type="RefSeq" id="WP_095660898.1">
    <property type="nucleotide sequence ID" value="NZ_CP019688.1"/>
</dbReference>
<feature type="compositionally biased region" description="Low complexity" evidence="1">
    <location>
        <begin position="1"/>
        <end position="14"/>
    </location>
</feature>
<organism evidence="3 4">
    <name type="scientific">Corynebacterium glaucum</name>
    <dbReference type="NCBI Taxonomy" id="187491"/>
    <lineage>
        <taxon>Bacteria</taxon>
        <taxon>Bacillati</taxon>
        <taxon>Actinomycetota</taxon>
        <taxon>Actinomycetes</taxon>
        <taxon>Mycobacteriales</taxon>
        <taxon>Corynebacteriaceae</taxon>
        <taxon>Corynebacterium</taxon>
    </lineage>
</organism>
<feature type="compositionally biased region" description="Basic and acidic residues" evidence="1">
    <location>
        <begin position="17"/>
        <end position="33"/>
    </location>
</feature>
<dbReference type="Proteomes" id="UP000217209">
    <property type="component" value="Chromosome"/>
</dbReference>
<dbReference type="KEGG" id="cgv:CGLAU_12030"/>
<protein>
    <submittedName>
        <fullName evidence="3">Uncharacterized protein</fullName>
    </submittedName>
</protein>
<accession>A0A1Q2HZS8</accession>
<sequence length="292" mass="30618">MSTTYPGGYPPSGSDPQGDRGDWGDRGDREANGWRHTKGTGKLHPGQAIAWGFKAIAANPGPMLVIGLVIAVLKEMTVLPWVGPLAAIGSLLIIPVILSVALQQTLKTRFQHVQAPAYGKALGMLGVFIAVSFGIVLLLTFIALVFAVAGMDISLFPTDPEAAVDHPAARRGQMILVVSFVVTCLLIAPFFVLPAYFAADDNGSFGNALGAGLSAAARNYLSTLAIAVFIIVLGIIAQLPAYLASEGMLNGLLGTFLTIVLSLFITPYSYLVGAHAYRQVSGGPVPHESAVY</sequence>
<keyword evidence="2" id="KW-1133">Transmembrane helix</keyword>
<keyword evidence="2" id="KW-0472">Membrane</keyword>
<name>A0A1Q2HZS8_9CORY</name>
<evidence type="ECO:0000313" key="3">
    <source>
        <dbReference type="EMBL" id="AQQ16334.1"/>
    </source>
</evidence>
<dbReference type="OrthoDB" id="4427931at2"/>
<keyword evidence="2" id="KW-0812">Transmembrane</keyword>
<dbReference type="EMBL" id="CP019688">
    <property type="protein sequence ID" value="AQQ16334.1"/>
    <property type="molecule type" value="Genomic_DNA"/>
</dbReference>
<gene>
    <name evidence="3" type="ORF">CGLAU_12030</name>
</gene>
<feature type="transmembrane region" description="Helical" evidence="2">
    <location>
        <begin position="79"/>
        <end position="102"/>
    </location>
</feature>
<feature type="transmembrane region" description="Helical" evidence="2">
    <location>
        <begin position="122"/>
        <end position="149"/>
    </location>
</feature>
<evidence type="ECO:0000256" key="1">
    <source>
        <dbReference type="SAM" id="MobiDB-lite"/>
    </source>
</evidence>
<proteinExistence type="predicted"/>
<reference evidence="3 4" key="1">
    <citation type="submission" date="2016-12" db="EMBL/GenBank/DDBJ databases">
        <authorList>
            <person name="Song W.-J."/>
            <person name="Kurnit D.M."/>
        </authorList>
    </citation>
    <scope>NUCLEOTIDE SEQUENCE [LARGE SCALE GENOMIC DNA]</scope>
    <source>
        <strain evidence="3 4">DSM 30827</strain>
    </source>
</reference>
<feature type="transmembrane region" description="Helical" evidence="2">
    <location>
        <begin position="174"/>
        <end position="199"/>
    </location>
</feature>
<evidence type="ECO:0000256" key="2">
    <source>
        <dbReference type="SAM" id="Phobius"/>
    </source>
</evidence>
<feature type="transmembrane region" description="Helical" evidence="2">
    <location>
        <begin position="220"/>
        <end position="243"/>
    </location>
</feature>
<feature type="transmembrane region" description="Helical" evidence="2">
    <location>
        <begin position="249"/>
        <end position="271"/>
    </location>
</feature>
<feature type="region of interest" description="Disordered" evidence="1">
    <location>
        <begin position="1"/>
        <end position="41"/>
    </location>
</feature>